<evidence type="ECO:0000256" key="1">
    <source>
        <dbReference type="ARBA" id="ARBA00008535"/>
    </source>
</evidence>
<sequence length="367" mass="42107">MAEGGSFNEYALCDPEECRVVAIGRIGSGKSETGNSLLGKKAFSSHCSARAVTESCRCDSALRFGRRVVYIDTPGFFDIEKPKELIQQEIFKCIALSSPGPHAFLFITKVDRFTPEEKETIDLCEQLFGKEFYKHLVVVFTHKTKLDKDEKSLQQFIAEAPSALQDIFKRNENVCIAIENESSPDKKEEQMNKLFSLITNIVEKNEGKHFTNTAYVQMEEKLLKEEDTKRRSRAEQLAESIRQKKKSIKINRRNAKDEMQLLMGLISSLEISQDEGAVEEAGAIQTKINQSDADYQLLKQDLRRLRHELQRIDKESRECPKKPGLFRLDIRKMIEAKEGQVVFKFLKDYGPVILKTLLPFFLRLLTR</sequence>
<dbReference type="FunFam" id="3.40.50.300:FF:000366">
    <property type="entry name" value="GTPase, IMAP family member 2"/>
    <property type="match status" value="1"/>
</dbReference>
<gene>
    <name evidence="6" type="ORF">CHS0354_029610</name>
</gene>
<evidence type="ECO:0000313" key="6">
    <source>
        <dbReference type="EMBL" id="KAK3579324.1"/>
    </source>
</evidence>
<dbReference type="Pfam" id="PF04548">
    <property type="entry name" value="AIG1"/>
    <property type="match status" value="1"/>
</dbReference>
<accession>A0AAE0RTI4</accession>
<comment type="similarity">
    <text evidence="1">Belongs to the TRAFAC class TrmE-Era-EngA-EngB-Septin-like GTPase superfamily. AIG1/Toc34/Toc159-like paraseptin GTPase family. IAN subfamily.</text>
</comment>
<feature type="domain" description="AIG1-type G" evidence="5">
    <location>
        <begin position="15"/>
        <end position="219"/>
    </location>
</feature>
<reference evidence="6" key="3">
    <citation type="submission" date="2023-05" db="EMBL/GenBank/DDBJ databases">
        <authorList>
            <person name="Smith C.H."/>
        </authorList>
    </citation>
    <scope>NUCLEOTIDE SEQUENCE</scope>
    <source>
        <strain evidence="6">CHS0354</strain>
        <tissue evidence="6">Mantle</tissue>
    </source>
</reference>
<evidence type="ECO:0000259" key="5">
    <source>
        <dbReference type="PROSITE" id="PS51720"/>
    </source>
</evidence>
<keyword evidence="3" id="KW-0342">GTP-binding</keyword>
<dbReference type="PANTHER" id="PTHR10903:SF184">
    <property type="entry name" value="GTP-BINDING PROTEIN A"/>
    <property type="match status" value="1"/>
</dbReference>
<dbReference type="EMBL" id="JAEAOA010001776">
    <property type="protein sequence ID" value="KAK3579324.1"/>
    <property type="molecule type" value="Genomic_DNA"/>
</dbReference>
<dbReference type="GO" id="GO:0005525">
    <property type="term" value="F:GTP binding"/>
    <property type="evidence" value="ECO:0007669"/>
    <property type="project" value="UniProtKB-KW"/>
</dbReference>
<reference evidence="6" key="2">
    <citation type="journal article" date="2021" name="Genome Biol. Evol.">
        <title>Developing a high-quality reference genome for a parasitic bivalve with doubly uniparental inheritance (Bivalvia: Unionida).</title>
        <authorList>
            <person name="Smith C.H."/>
        </authorList>
    </citation>
    <scope>NUCLEOTIDE SEQUENCE</scope>
    <source>
        <strain evidence="6">CHS0354</strain>
        <tissue evidence="6">Mantle</tissue>
    </source>
</reference>
<feature type="coiled-coil region" evidence="4">
    <location>
        <begin position="288"/>
        <end position="315"/>
    </location>
</feature>
<proteinExistence type="inferred from homology"/>
<organism evidence="6 7">
    <name type="scientific">Potamilus streckersoni</name>
    <dbReference type="NCBI Taxonomy" id="2493646"/>
    <lineage>
        <taxon>Eukaryota</taxon>
        <taxon>Metazoa</taxon>
        <taxon>Spiralia</taxon>
        <taxon>Lophotrochozoa</taxon>
        <taxon>Mollusca</taxon>
        <taxon>Bivalvia</taxon>
        <taxon>Autobranchia</taxon>
        <taxon>Heteroconchia</taxon>
        <taxon>Palaeoheterodonta</taxon>
        <taxon>Unionida</taxon>
        <taxon>Unionoidea</taxon>
        <taxon>Unionidae</taxon>
        <taxon>Ambleminae</taxon>
        <taxon>Lampsilini</taxon>
        <taxon>Potamilus</taxon>
    </lineage>
</organism>
<dbReference type="AlphaFoldDB" id="A0AAE0RTI4"/>
<dbReference type="Gene3D" id="3.40.50.300">
    <property type="entry name" value="P-loop containing nucleotide triphosphate hydrolases"/>
    <property type="match status" value="1"/>
</dbReference>
<evidence type="ECO:0000256" key="4">
    <source>
        <dbReference type="SAM" id="Coils"/>
    </source>
</evidence>
<feature type="coiled-coil region" evidence="4">
    <location>
        <begin position="215"/>
        <end position="258"/>
    </location>
</feature>
<dbReference type="InterPro" id="IPR045058">
    <property type="entry name" value="GIMA/IAN/Toc"/>
</dbReference>
<comment type="caution">
    <text evidence="6">The sequence shown here is derived from an EMBL/GenBank/DDBJ whole genome shotgun (WGS) entry which is preliminary data.</text>
</comment>
<evidence type="ECO:0000313" key="7">
    <source>
        <dbReference type="Proteomes" id="UP001195483"/>
    </source>
</evidence>
<evidence type="ECO:0000256" key="2">
    <source>
        <dbReference type="ARBA" id="ARBA00022741"/>
    </source>
</evidence>
<keyword evidence="4" id="KW-0175">Coiled coil</keyword>
<dbReference type="PANTHER" id="PTHR10903">
    <property type="entry name" value="GTPASE, IMAP FAMILY MEMBER-RELATED"/>
    <property type="match status" value="1"/>
</dbReference>
<name>A0AAE0RTI4_9BIVA</name>
<keyword evidence="2" id="KW-0547">Nucleotide-binding</keyword>
<dbReference type="InterPro" id="IPR006703">
    <property type="entry name" value="G_AIG1"/>
</dbReference>
<keyword evidence="7" id="KW-1185">Reference proteome</keyword>
<protein>
    <recommendedName>
        <fullName evidence="5">AIG1-type G domain-containing protein</fullName>
    </recommendedName>
</protein>
<dbReference type="InterPro" id="IPR027417">
    <property type="entry name" value="P-loop_NTPase"/>
</dbReference>
<dbReference type="SUPFAM" id="SSF52540">
    <property type="entry name" value="P-loop containing nucleoside triphosphate hydrolases"/>
    <property type="match status" value="1"/>
</dbReference>
<dbReference type="PROSITE" id="PS51720">
    <property type="entry name" value="G_AIG1"/>
    <property type="match status" value="1"/>
</dbReference>
<evidence type="ECO:0000256" key="3">
    <source>
        <dbReference type="ARBA" id="ARBA00023134"/>
    </source>
</evidence>
<dbReference type="Proteomes" id="UP001195483">
    <property type="component" value="Unassembled WGS sequence"/>
</dbReference>
<reference evidence="6" key="1">
    <citation type="journal article" date="2021" name="Genome Biol. Evol.">
        <title>A High-Quality Reference Genome for a Parasitic Bivalve with Doubly Uniparental Inheritance (Bivalvia: Unionida).</title>
        <authorList>
            <person name="Smith C.H."/>
        </authorList>
    </citation>
    <scope>NUCLEOTIDE SEQUENCE</scope>
    <source>
        <strain evidence="6">CHS0354</strain>
    </source>
</reference>